<feature type="transmembrane region" description="Helical" evidence="1">
    <location>
        <begin position="28"/>
        <end position="50"/>
    </location>
</feature>
<evidence type="ECO:0000256" key="1">
    <source>
        <dbReference type="SAM" id="Phobius"/>
    </source>
</evidence>
<evidence type="ECO:0000313" key="2">
    <source>
        <dbReference type="EMBL" id="KXN67627.1"/>
    </source>
</evidence>
<reference evidence="2 3" key="1">
    <citation type="journal article" date="2015" name="Genome Biol. Evol.">
        <title>Phylogenomic analyses indicate that early fungi evolved digesting cell walls of algal ancestors of land plants.</title>
        <authorList>
            <person name="Chang Y."/>
            <person name="Wang S."/>
            <person name="Sekimoto S."/>
            <person name="Aerts A.L."/>
            <person name="Choi C."/>
            <person name="Clum A."/>
            <person name="LaButti K.M."/>
            <person name="Lindquist E.A."/>
            <person name="Yee Ngan C."/>
            <person name="Ohm R.A."/>
            <person name="Salamov A.A."/>
            <person name="Grigoriev I.V."/>
            <person name="Spatafora J.W."/>
            <person name="Berbee M.L."/>
        </authorList>
    </citation>
    <scope>NUCLEOTIDE SEQUENCE [LARGE SCALE GENOMIC DNA]</scope>
    <source>
        <strain evidence="2 3">NRRL 28638</strain>
    </source>
</reference>
<sequence>MSRNDQRTFLDAETTLPQTPLSNKYHNYILIIMDLVVVIGNNNVLAATMLKPFTDSLGRTVRDQLLQLLPEFLGSFFHQLLFKMAAQALSVTFNQLFESALKSITHENLKLI</sequence>
<organism evidence="2 3">
    <name type="scientific">Conidiobolus coronatus (strain ATCC 28846 / CBS 209.66 / NRRL 28638)</name>
    <name type="common">Delacroixia coronata</name>
    <dbReference type="NCBI Taxonomy" id="796925"/>
    <lineage>
        <taxon>Eukaryota</taxon>
        <taxon>Fungi</taxon>
        <taxon>Fungi incertae sedis</taxon>
        <taxon>Zoopagomycota</taxon>
        <taxon>Entomophthoromycotina</taxon>
        <taxon>Entomophthoromycetes</taxon>
        <taxon>Entomophthorales</taxon>
        <taxon>Ancylistaceae</taxon>
        <taxon>Conidiobolus</taxon>
    </lineage>
</organism>
<keyword evidence="1" id="KW-0472">Membrane</keyword>
<accession>A0A137NY00</accession>
<dbReference type="AlphaFoldDB" id="A0A137NY00"/>
<name>A0A137NY00_CONC2</name>
<keyword evidence="3" id="KW-1185">Reference proteome</keyword>
<evidence type="ECO:0000313" key="3">
    <source>
        <dbReference type="Proteomes" id="UP000070444"/>
    </source>
</evidence>
<dbReference type="EMBL" id="KQ964624">
    <property type="protein sequence ID" value="KXN67627.1"/>
    <property type="molecule type" value="Genomic_DNA"/>
</dbReference>
<proteinExistence type="predicted"/>
<gene>
    <name evidence="2" type="ORF">CONCODRAFT_10286</name>
</gene>
<keyword evidence="1" id="KW-1133">Transmembrane helix</keyword>
<protein>
    <submittedName>
        <fullName evidence="2">Uncharacterized protein</fullName>
    </submittedName>
</protein>
<dbReference type="Proteomes" id="UP000070444">
    <property type="component" value="Unassembled WGS sequence"/>
</dbReference>
<keyword evidence="1" id="KW-0812">Transmembrane</keyword>